<dbReference type="SUPFAM" id="SSF52151">
    <property type="entry name" value="FabD/lysophospholipase-like"/>
    <property type="match status" value="1"/>
</dbReference>
<comment type="caution">
    <text evidence="6">The sequence shown here is derived from an EMBL/GenBank/DDBJ whole genome shotgun (WGS) entry which is preliminary data.</text>
</comment>
<dbReference type="Gene3D" id="3.40.366.10">
    <property type="entry name" value="Malonyl-Coenzyme A Acyl Carrier Protein, domain 2"/>
    <property type="match status" value="1"/>
</dbReference>
<dbReference type="InterPro" id="IPR014031">
    <property type="entry name" value="Ketoacyl_synth_C"/>
</dbReference>
<dbReference type="SMART" id="SM00827">
    <property type="entry name" value="PKS_AT"/>
    <property type="match status" value="1"/>
</dbReference>
<dbReference type="InterPro" id="IPR009081">
    <property type="entry name" value="PP-bd_ACP"/>
</dbReference>
<proteinExistence type="predicted"/>
<dbReference type="Gene3D" id="3.40.47.10">
    <property type="match status" value="1"/>
</dbReference>
<evidence type="ECO:0000313" key="6">
    <source>
        <dbReference type="EMBL" id="NRN67018.1"/>
    </source>
</evidence>
<dbReference type="InterPro" id="IPR016039">
    <property type="entry name" value="Thiolase-like"/>
</dbReference>
<dbReference type="InterPro" id="IPR016036">
    <property type="entry name" value="Malonyl_transacylase_ACP-bd"/>
</dbReference>
<dbReference type="Gene3D" id="1.10.1200.10">
    <property type="entry name" value="ACP-like"/>
    <property type="match status" value="1"/>
</dbReference>
<dbReference type="InterPro" id="IPR036736">
    <property type="entry name" value="ACP-like_sf"/>
</dbReference>
<dbReference type="Proteomes" id="UP000763557">
    <property type="component" value="Unassembled WGS sequence"/>
</dbReference>
<dbReference type="SUPFAM" id="SSF47336">
    <property type="entry name" value="ACP-like"/>
    <property type="match status" value="1"/>
</dbReference>
<dbReference type="CDD" id="cd00833">
    <property type="entry name" value="PKS"/>
    <property type="match status" value="1"/>
</dbReference>
<dbReference type="InterPro" id="IPR020841">
    <property type="entry name" value="PKS_Beta-ketoAc_synthase_dom"/>
</dbReference>
<evidence type="ECO:0000259" key="4">
    <source>
        <dbReference type="PROSITE" id="PS50075"/>
    </source>
</evidence>
<dbReference type="PANTHER" id="PTHR43775:SF37">
    <property type="entry name" value="SI:DKEY-61P9.11"/>
    <property type="match status" value="1"/>
</dbReference>
<dbReference type="Pfam" id="PF22621">
    <property type="entry name" value="CurL-like_PKS_C"/>
    <property type="match status" value="1"/>
</dbReference>
<dbReference type="Pfam" id="PF02801">
    <property type="entry name" value="Ketoacyl-synt_C"/>
    <property type="match status" value="1"/>
</dbReference>
<dbReference type="SMART" id="SM00825">
    <property type="entry name" value="PKS_KS"/>
    <property type="match status" value="1"/>
</dbReference>
<sequence length="964" mass="103798">MDAYWDLLNAGRDAVTTMSPERQAVELSKSDSDAMHVIPPDAQGGYLDWIDKFDAPFFEMSPYEAVRLDPQQRVLLETVWEAVEDAGLTTDQLSASRTGAYTSCFASQYWNMLSTAGVHDIHALLGASRYSVAAGRIAHLLNLRGPALGMEASCASSLVAVHVACQAIQADEIEMAIVSSANLLLCRNLELSGADAGLLSPTLRSRFGDRNADGFVPAEGAVTVILKRLSRAVEDGDQIYATILGSGVGSNGTQTQSLTDLAVTGLQDTFDVAYRAAGVSPGQVDYVEAHGTGTPEGDMTELSALSNFLREGRSPEQPCLVGSAKSNIGHTAIAAGLTGLLKAVLALRNRVIPRTLHVCEPSAVFDREDSPIKLATAREVWPDRERPGIAGVTSLGMFGTSAHMVLTEAPPTVATPRRKPSGTEALLMPLSAKNPTALRQLATAYAETLETAEDPVDVCFSAGVRRTQHNVRLAVAAADRQSLIDELREFGSGGRALFPVGSANRTAERPRVVFVFPGHGSQWTGMGRELLAESPVFAERIAECDQGIAQELGWSLVERLREGTPLSAIDEVQPALWAIQVGLAAMWRDWGIEPDLIVGHSMGEFAAATAAGALSVRDAAMAVCRRSRLMRECAGNGEMWAVGLNEAQALELIREHGDSISVGVLNSAYLTVLSGDAAALAKVVEPLRQRGVFCRQVSIGFASHSAAVDPMLPAMRAHLAGLRPRAAEVPIYSTVVDRLVEGTELDTEYWVANLRQPVRFASAIQAVLADQQQRTVFIEVSPHPVLTNSVEDSIDIAGANAEALPSLHRNSPEMVSLLSSLASMYTHGYVPDWERVTPGGRYVPLPRYPWQRERYWVNPSDEPDSTTSAPAAGLHRQEGRAVDVDVITRQIKLRLAEVLAMSPDMIDPTVPLTFSGLDSLLAAKLRTRMQQELDLHIPIRDFLSNHSLNDLATRAHRTGYGPAS</sequence>
<dbReference type="Pfam" id="PF00698">
    <property type="entry name" value="Acyl_transf_1"/>
    <property type="match status" value="1"/>
</dbReference>
<reference evidence="6 7" key="1">
    <citation type="submission" date="2020-01" db="EMBL/GenBank/DDBJ databases">
        <title>Kibdelosporangium persica a novel Actinomycetes from a hot desert in Iran.</title>
        <authorList>
            <person name="Safaei N."/>
            <person name="Zaburannyi N."/>
            <person name="Mueller R."/>
            <person name="Wink J."/>
        </authorList>
    </citation>
    <scope>NUCLEOTIDE SEQUENCE [LARGE SCALE GENOMIC DNA]</scope>
    <source>
        <strain evidence="6 7">4NS15</strain>
    </source>
</reference>
<dbReference type="InterPro" id="IPR020806">
    <property type="entry name" value="PKS_PP-bd"/>
</dbReference>
<keyword evidence="1" id="KW-0596">Phosphopantetheine</keyword>
<dbReference type="PROSITE" id="PS50075">
    <property type="entry name" value="CARRIER"/>
    <property type="match status" value="1"/>
</dbReference>
<dbReference type="InterPro" id="IPR050091">
    <property type="entry name" value="PKS_NRPS_Biosynth_Enz"/>
</dbReference>
<dbReference type="PANTHER" id="PTHR43775">
    <property type="entry name" value="FATTY ACID SYNTHASE"/>
    <property type="match status" value="1"/>
</dbReference>
<dbReference type="InterPro" id="IPR014043">
    <property type="entry name" value="Acyl_transferase_dom"/>
</dbReference>
<evidence type="ECO:0000256" key="2">
    <source>
        <dbReference type="ARBA" id="ARBA00022553"/>
    </source>
</evidence>
<dbReference type="SUPFAM" id="SSF53901">
    <property type="entry name" value="Thiolase-like"/>
    <property type="match status" value="1"/>
</dbReference>
<dbReference type="InterPro" id="IPR014030">
    <property type="entry name" value="Ketoacyl_synth_N"/>
</dbReference>
<keyword evidence="7" id="KW-1185">Reference proteome</keyword>
<dbReference type="Pfam" id="PF00109">
    <property type="entry name" value="ketoacyl-synt"/>
    <property type="match status" value="1"/>
</dbReference>
<dbReference type="Pfam" id="PF00550">
    <property type="entry name" value="PP-binding"/>
    <property type="match status" value="1"/>
</dbReference>
<dbReference type="SMART" id="SM00823">
    <property type="entry name" value="PKS_PP"/>
    <property type="match status" value="1"/>
</dbReference>
<accession>A0ABX2F868</accession>
<evidence type="ECO:0000259" key="5">
    <source>
        <dbReference type="PROSITE" id="PS52004"/>
    </source>
</evidence>
<feature type="domain" description="Ketosynthase family 3 (KS3)" evidence="5">
    <location>
        <begin position="1"/>
        <end position="408"/>
    </location>
</feature>
<protein>
    <submittedName>
        <fullName evidence="6">Malonyl CoA-acyl carrier protein transacylase</fullName>
    </submittedName>
</protein>
<dbReference type="InterPro" id="IPR001227">
    <property type="entry name" value="Ac_transferase_dom_sf"/>
</dbReference>
<keyword evidence="2" id="KW-0597">Phosphoprotein</keyword>
<evidence type="ECO:0000256" key="3">
    <source>
        <dbReference type="ARBA" id="ARBA00022679"/>
    </source>
</evidence>
<dbReference type="SUPFAM" id="SSF55048">
    <property type="entry name" value="Probable ACP-binding domain of malonyl-CoA ACP transacylase"/>
    <property type="match status" value="1"/>
</dbReference>
<keyword evidence="3" id="KW-0808">Transferase</keyword>
<dbReference type="PROSITE" id="PS52004">
    <property type="entry name" value="KS3_2"/>
    <property type="match status" value="1"/>
</dbReference>
<gene>
    <name evidence="6" type="ORF">GC106_42510</name>
</gene>
<name>A0ABX2F868_9PSEU</name>
<dbReference type="InterPro" id="IPR016035">
    <property type="entry name" value="Acyl_Trfase/lysoPLipase"/>
</dbReference>
<dbReference type="EMBL" id="JAAATY010000012">
    <property type="protein sequence ID" value="NRN67018.1"/>
    <property type="molecule type" value="Genomic_DNA"/>
</dbReference>
<dbReference type="Gene3D" id="3.30.70.3290">
    <property type="match status" value="1"/>
</dbReference>
<evidence type="ECO:0000313" key="7">
    <source>
        <dbReference type="Proteomes" id="UP000763557"/>
    </source>
</evidence>
<feature type="domain" description="Carrier" evidence="4">
    <location>
        <begin position="882"/>
        <end position="959"/>
    </location>
</feature>
<evidence type="ECO:0000256" key="1">
    <source>
        <dbReference type="ARBA" id="ARBA00022450"/>
    </source>
</evidence>
<organism evidence="6 7">
    <name type="scientific">Kibdelosporangium persicum</name>
    <dbReference type="NCBI Taxonomy" id="2698649"/>
    <lineage>
        <taxon>Bacteria</taxon>
        <taxon>Bacillati</taxon>
        <taxon>Actinomycetota</taxon>
        <taxon>Actinomycetes</taxon>
        <taxon>Pseudonocardiales</taxon>
        <taxon>Pseudonocardiaceae</taxon>
        <taxon>Kibdelosporangium</taxon>
    </lineage>
</organism>